<evidence type="ECO:0000313" key="3">
    <source>
        <dbReference type="Proteomes" id="UP001150238"/>
    </source>
</evidence>
<comment type="caution">
    <text evidence="2">The sequence shown here is derived from an EMBL/GenBank/DDBJ whole genome shotgun (WGS) entry which is preliminary data.</text>
</comment>
<organism evidence="2 3">
    <name type="scientific">Lentinula lateritia</name>
    <dbReference type="NCBI Taxonomy" id="40482"/>
    <lineage>
        <taxon>Eukaryota</taxon>
        <taxon>Fungi</taxon>
        <taxon>Dikarya</taxon>
        <taxon>Basidiomycota</taxon>
        <taxon>Agaricomycotina</taxon>
        <taxon>Agaricomycetes</taxon>
        <taxon>Agaricomycetidae</taxon>
        <taxon>Agaricales</taxon>
        <taxon>Marasmiineae</taxon>
        <taxon>Omphalotaceae</taxon>
        <taxon>Lentinula</taxon>
    </lineage>
</organism>
<dbReference type="EMBL" id="JANVFS010000018">
    <property type="protein sequence ID" value="KAJ4477739.1"/>
    <property type="molecule type" value="Genomic_DNA"/>
</dbReference>
<feature type="region of interest" description="Disordered" evidence="1">
    <location>
        <begin position="407"/>
        <end position="430"/>
    </location>
</feature>
<dbReference type="Proteomes" id="UP001150238">
    <property type="component" value="Unassembled WGS sequence"/>
</dbReference>
<evidence type="ECO:0008006" key="4">
    <source>
        <dbReference type="Google" id="ProtNLM"/>
    </source>
</evidence>
<evidence type="ECO:0000256" key="1">
    <source>
        <dbReference type="SAM" id="MobiDB-lite"/>
    </source>
</evidence>
<dbReference type="Gene3D" id="3.80.10.10">
    <property type="entry name" value="Ribonuclease Inhibitor"/>
    <property type="match status" value="1"/>
</dbReference>
<dbReference type="AlphaFoldDB" id="A0A9W9AAQ0"/>
<sequence>MHSRNPHNLRSVHAINLSSARLGIHRLPNEILSYIFVNAIQVCDFDDPSEAAFFPLTISHTCSRWRKVSISTGSLWTSVRLCLPYSLNQLTYLHTWLSRSRSYPLDILLDFRDEEWDWEEEDHLFTHDAAKEIISVILPHSKRWRHIEFFTDTWAPIHAFLDLTRDIDDLPVLKSVALSRCNAYFARKGECFKPVELKEPIPLFAGGRLPALRDLALVGVHVDWRQSVMVNLLELELKFHAYDVLPTLGEFTNILISCPELERLSIVGWGPRLDATFTDTRRVISMAKLTRLILGFVDVEYAVMLLSLFHLPSLYELELEDVAAIVDPIGSSDASTLLTLLEASSTELNAETCFFPLHQVDYLDLRSIRSSEVVFAQFLHCFNSLEKINLSDADSALLTALGPQQFSPEPNAEISSKPRDRRPSFASSLSTSLAPCPHLVDLTCRRVDMSVLSSVISARAKAGSGVRPLQSVQFELDNIESTCHDSDDGSSIASGLSDEDRTSLLKIGVDFRINDLRSCA</sequence>
<evidence type="ECO:0000313" key="2">
    <source>
        <dbReference type="EMBL" id="KAJ4477739.1"/>
    </source>
</evidence>
<dbReference type="Gene3D" id="1.20.1280.50">
    <property type="match status" value="1"/>
</dbReference>
<gene>
    <name evidence="2" type="ORF">C8J55DRAFT_87036</name>
</gene>
<accession>A0A9W9AAQ0</accession>
<reference evidence="2" key="1">
    <citation type="submission" date="2022-08" db="EMBL/GenBank/DDBJ databases">
        <authorList>
            <consortium name="DOE Joint Genome Institute"/>
            <person name="Min B."/>
            <person name="Riley R."/>
            <person name="Sierra-Patev S."/>
            <person name="Naranjo-Ortiz M."/>
            <person name="Looney B."/>
            <person name="Konkel Z."/>
            <person name="Slot J.C."/>
            <person name="Sakamoto Y."/>
            <person name="Steenwyk J.L."/>
            <person name="Rokas A."/>
            <person name="Carro J."/>
            <person name="Camarero S."/>
            <person name="Ferreira P."/>
            <person name="Molpeceres G."/>
            <person name="Ruiz-Duenas F.J."/>
            <person name="Serrano A."/>
            <person name="Henrissat B."/>
            <person name="Drula E."/>
            <person name="Hughes K.W."/>
            <person name="Mata J.L."/>
            <person name="Ishikawa N.K."/>
            <person name="Vargas-Isla R."/>
            <person name="Ushijima S."/>
            <person name="Smith C.A."/>
            <person name="Ahrendt S."/>
            <person name="Andreopoulos W."/>
            <person name="He G."/>
            <person name="Labutti K."/>
            <person name="Lipzen A."/>
            <person name="Ng V."/>
            <person name="Sandor L."/>
            <person name="Barry K."/>
            <person name="Martinez A.T."/>
            <person name="Xiao Y."/>
            <person name="Gibbons J.G."/>
            <person name="Terashima K."/>
            <person name="Hibbett D.S."/>
            <person name="Grigoriev I.V."/>
        </authorList>
    </citation>
    <scope>NUCLEOTIDE SEQUENCE</scope>
    <source>
        <strain evidence="2">Sp2 HRB7682 ss15</strain>
    </source>
</reference>
<name>A0A9W9AAQ0_9AGAR</name>
<dbReference type="InterPro" id="IPR032675">
    <property type="entry name" value="LRR_dom_sf"/>
</dbReference>
<reference evidence="2" key="2">
    <citation type="journal article" date="2023" name="Proc. Natl. Acad. Sci. U.S.A.">
        <title>A global phylogenomic analysis of the shiitake genus Lentinula.</title>
        <authorList>
            <person name="Sierra-Patev S."/>
            <person name="Min B."/>
            <person name="Naranjo-Ortiz M."/>
            <person name="Looney B."/>
            <person name="Konkel Z."/>
            <person name="Slot J.C."/>
            <person name="Sakamoto Y."/>
            <person name="Steenwyk J.L."/>
            <person name="Rokas A."/>
            <person name="Carro J."/>
            <person name="Camarero S."/>
            <person name="Ferreira P."/>
            <person name="Molpeceres G."/>
            <person name="Ruiz-Duenas F.J."/>
            <person name="Serrano A."/>
            <person name="Henrissat B."/>
            <person name="Drula E."/>
            <person name="Hughes K.W."/>
            <person name="Mata J.L."/>
            <person name="Ishikawa N.K."/>
            <person name="Vargas-Isla R."/>
            <person name="Ushijima S."/>
            <person name="Smith C.A."/>
            <person name="Donoghue J."/>
            <person name="Ahrendt S."/>
            <person name="Andreopoulos W."/>
            <person name="He G."/>
            <person name="LaButti K."/>
            <person name="Lipzen A."/>
            <person name="Ng V."/>
            <person name="Riley R."/>
            <person name="Sandor L."/>
            <person name="Barry K."/>
            <person name="Martinez A.T."/>
            <person name="Xiao Y."/>
            <person name="Gibbons J.G."/>
            <person name="Terashima K."/>
            <person name="Grigoriev I.V."/>
            <person name="Hibbett D."/>
        </authorList>
    </citation>
    <scope>NUCLEOTIDE SEQUENCE</scope>
    <source>
        <strain evidence="2">Sp2 HRB7682 ss15</strain>
    </source>
</reference>
<proteinExistence type="predicted"/>
<dbReference type="SUPFAM" id="SSF52058">
    <property type="entry name" value="L domain-like"/>
    <property type="match status" value="1"/>
</dbReference>
<protein>
    <recommendedName>
        <fullName evidence="4">F-box domain-containing protein</fullName>
    </recommendedName>
</protein>